<evidence type="ECO:0000313" key="3">
    <source>
        <dbReference type="Proteomes" id="UP000294003"/>
    </source>
</evidence>
<feature type="compositionally biased region" description="Basic and acidic residues" evidence="1">
    <location>
        <begin position="84"/>
        <end position="96"/>
    </location>
</feature>
<dbReference type="EMBL" id="QJNS01000575">
    <property type="protein sequence ID" value="RYO76585.1"/>
    <property type="molecule type" value="Genomic_DNA"/>
</dbReference>
<feature type="region of interest" description="Disordered" evidence="1">
    <location>
        <begin position="84"/>
        <end position="119"/>
    </location>
</feature>
<dbReference type="Proteomes" id="UP000294003">
    <property type="component" value="Unassembled WGS sequence"/>
</dbReference>
<name>A0ABY0GST2_9PEZI</name>
<proteinExistence type="predicted"/>
<protein>
    <submittedName>
        <fullName evidence="2">Uncharacterized protein</fullName>
    </submittedName>
</protein>
<comment type="caution">
    <text evidence="2">The sequence shown here is derived from an EMBL/GenBank/DDBJ whole genome shotgun (WGS) entry which is preliminary data.</text>
</comment>
<reference evidence="2 3" key="1">
    <citation type="submission" date="2018-06" db="EMBL/GenBank/DDBJ databases">
        <title>Complete Genomes of Monosporascus.</title>
        <authorList>
            <person name="Robinson A.J."/>
            <person name="Natvig D.O."/>
        </authorList>
    </citation>
    <scope>NUCLEOTIDE SEQUENCE [LARGE SCALE GENOMIC DNA]</scope>
    <source>
        <strain evidence="2 3">CBS 609.92</strain>
    </source>
</reference>
<accession>A0ABY0GST2</accession>
<keyword evidence="3" id="KW-1185">Reference proteome</keyword>
<organism evidence="2 3">
    <name type="scientific">Monosporascus cannonballus</name>
    <dbReference type="NCBI Taxonomy" id="155416"/>
    <lineage>
        <taxon>Eukaryota</taxon>
        <taxon>Fungi</taxon>
        <taxon>Dikarya</taxon>
        <taxon>Ascomycota</taxon>
        <taxon>Pezizomycotina</taxon>
        <taxon>Sordariomycetes</taxon>
        <taxon>Xylariomycetidae</taxon>
        <taxon>Xylariales</taxon>
        <taxon>Xylariales incertae sedis</taxon>
        <taxon>Monosporascus</taxon>
    </lineage>
</organism>
<sequence length="119" mass="12852">MAPTKSILTQVFPPKPGFTKKDFTNLRSKTARSEPPSAVRVVRVASSASELFAEENIGLSPENIDKPRSGNGCYWISRVGNRAHGAEYSRRRKADDVVGGPPEPGELAVGPLPRPGLRV</sequence>
<evidence type="ECO:0000313" key="2">
    <source>
        <dbReference type="EMBL" id="RYO76585.1"/>
    </source>
</evidence>
<evidence type="ECO:0000256" key="1">
    <source>
        <dbReference type="SAM" id="MobiDB-lite"/>
    </source>
</evidence>
<feature type="region of interest" description="Disordered" evidence="1">
    <location>
        <begin position="1"/>
        <end position="22"/>
    </location>
</feature>
<gene>
    <name evidence="2" type="ORF">DL762_009761</name>
</gene>